<protein>
    <submittedName>
        <fullName evidence="1">Uncharacterized protein</fullName>
    </submittedName>
</protein>
<gene>
    <name evidence="1" type="ORF">CLUG_03576</name>
</gene>
<dbReference type="HOGENOM" id="CLU_1532385_0_0_1"/>
<dbReference type="AlphaFoldDB" id="C4Y5Z2"/>
<organism evidence="1 2">
    <name type="scientific">Clavispora lusitaniae (strain ATCC 42720)</name>
    <name type="common">Yeast</name>
    <name type="synonym">Candida lusitaniae</name>
    <dbReference type="NCBI Taxonomy" id="306902"/>
    <lineage>
        <taxon>Eukaryota</taxon>
        <taxon>Fungi</taxon>
        <taxon>Dikarya</taxon>
        <taxon>Ascomycota</taxon>
        <taxon>Saccharomycotina</taxon>
        <taxon>Pichiomycetes</taxon>
        <taxon>Metschnikowiaceae</taxon>
        <taxon>Clavispora</taxon>
    </lineage>
</organism>
<sequence>MHQSSYASLNSKKSTSCLGMENLGNNTSNSALFLLFDLVDTVTSNTSAEGQQVHGKVVIHSVDSLGNVVNDTRSEANVTVVQQETGHSGVNDTGNSAKHGATYQRQQAKSNNSFGSPVVRTVGLARFRRNVSIVNSAHNETWWLRNGLDATDQSWSEQTLFSREQSNTGERQHGW</sequence>
<dbReference type="Proteomes" id="UP000007703">
    <property type="component" value="Unassembled WGS sequence"/>
</dbReference>
<dbReference type="VEuPathDB" id="FungiDB:CLUG_03576"/>
<evidence type="ECO:0000313" key="2">
    <source>
        <dbReference type="Proteomes" id="UP000007703"/>
    </source>
</evidence>
<accession>C4Y5Z2</accession>
<dbReference type="KEGG" id="clu:CLUG_03576"/>
<reference evidence="1 2" key="1">
    <citation type="journal article" date="2009" name="Nature">
        <title>Evolution of pathogenicity and sexual reproduction in eight Candida genomes.</title>
        <authorList>
            <person name="Butler G."/>
            <person name="Rasmussen M.D."/>
            <person name="Lin M.F."/>
            <person name="Santos M.A."/>
            <person name="Sakthikumar S."/>
            <person name="Munro C.A."/>
            <person name="Rheinbay E."/>
            <person name="Grabherr M."/>
            <person name="Forche A."/>
            <person name="Reedy J.L."/>
            <person name="Agrafioti I."/>
            <person name="Arnaud M.B."/>
            <person name="Bates S."/>
            <person name="Brown A.J."/>
            <person name="Brunke S."/>
            <person name="Costanzo M.C."/>
            <person name="Fitzpatrick D.A."/>
            <person name="de Groot P.W."/>
            <person name="Harris D."/>
            <person name="Hoyer L.L."/>
            <person name="Hube B."/>
            <person name="Klis F.M."/>
            <person name="Kodira C."/>
            <person name="Lennard N."/>
            <person name="Logue M.E."/>
            <person name="Martin R."/>
            <person name="Neiman A.M."/>
            <person name="Nikolaou E."/>
            <person name="Quail M.A."/>
            <person name="Quinn J."/>
            <person name="Santos M.C."/>
            <person name="Schmitzberger F.F."/>
            <person name="Sherlock G."/>
            <person name="Shah P."/>
            <person name="Silverstein K.A."/>
            <person name="Skrzypek M.S."/>
            <person name="Soll D."/>
            <person name="Staggs R."/>
            <person name="Stansfield I."/>
            <person name="Stumpf M.P."/>
            <person name="Sudbery P.E."/>
            <person name="Srikantha T."/>
            <person name="Zeng Q."/>
            <person name="Berman J."/>
            <person name="Berriman M."/>
            <person name="Heitman J."/>
            <person name="Gow N.A."/>
            <person name="Lorenz M.C."/>
            <person name="Birren B.W."/>
            <person name="Kellis M."/>
            <person name="Cuomo C.A."/>
        </authorList>
    </citation>
    <scope>NUCLEOTIDE SEQUENCE [LARGE SCALE GENOMIC DNA]</scope>
    <source>
        <strain evidence="1 2">ATCC 42720</strain>
    </source>
</reference>
<proteinExistence type="predicted"/>
<evidence type="ECO:0000313" key="1">
    <source>
        <dbReference type="EMBL" id="EEQ39448.1"/>
    </source>
</evidence>
<dbReference type="InParanoid" id="C4Y5Z2"/>
<dbReference type="EMBL" id="CH408079">
    <property type="protein sequence ID" value="EEQ39448.1"/>
    <property type="molecule type" value="Genomic_DNA"/>
</dbReference>
<name>C4Y5Z2_CLAL4</name>